<evidence type="ECO:0000256" key="4">
    <source>
        <dbReference type="SAM" id="MobiDB-lite"/>
    </source>
</evidence>
<dbReference type="Proteomes" id="UP000250043">
    <property type="component" value="Unassembled WGS sequence"/>
</dbReference>
<dbReference type="InterPro" id="IPR011990">
    <property type="entry name" value="TPR-like_helical_dom_sf"/>
</dbReference>
<keyword evidence="1" id="KW-0677">Repeat</keyword>
<dbReference type="SMART" id="SM00028">
    <property type="entry name" value="TPR"/>
    <property type="match status" value="2"/>
</dbReference>
<protein>
    <submittedName>
        <fullName evidence="5">TPR-like protein</fullName>
    </submittedName>
</protein>
<dbReference type="PANTHER" id="PTHR22904">
    <property type="entry name" value="TPR REPEAT CONTAINING PROTEIN"/>
    <property type="match status" value="1"/>
</dbReference>
<dbReference type="Gene3D" id="1.25.40.10">
    <property type="entry name" value="Tetratricopeptide repeat domain"/>
    <property type="match status" value="1"/>
</dbReference>
<gene>
    <name evidence="5" type="ORF">OBBRIDRAFT_787709</name>
</gene>
<dbReference type="AlphaFoldDB" id="A0A8E2DUK8"/>
<sequence>MIDVLGVLMGVDMQGFSREEGSNEMPPGFSQASASASAPASSPPPQSTASTSPPPRPATPPPAPQEDVEMAEEDEEEAKARKEAEAEKKLGTEAYKARDFPSAIAHFQKAWDIWPKDVTFLTNLAAAYFEQGDYDKCIETCEKAVEVGHEVRHLLTSIRLR</sequence>
<evidence type="ECO:0000256" key="3">
    <source>
        <dbReference type="PROSITE-ProRule" id="PRU00339"/>
    </source>
</evidence>
<dbReference type="SUPFAM" id="SSF48452">
    <property type="entry name" value="TPR-like"/>
    <property type="match status" value="1"/>
</dbReference>
<accession>A0A8E2DUK8</accession>
<feature type="repeat" description="TPR" evidence="3">
    <location>
        <begin position="84"/>
        <end position="117"/>
    </location>
</feature>
<evidence type="ECO:0000313" key="5">
    <source>
        <dbReference type="EMBL" id="OCH95864.1"/>
    </source>
</evidence>
<keyword evidence="2 3" id="KW-0802">TPR repeat</keyword>
<reference evidence="5 6" key="1">
    <citation type="submission" date="2016-07" db="EMBL/GenBank/DDBJ databases">
        <title>Draft genome of the white-rot fungus Obba rivulosa 3A-2.</title>
        <authorList>
            <consortium name="DOE Joint Genome Institute"/>
            <person name="Miettinen O."/>
            <person name="Riley R."/>
            <person name="Acob R."/>
            <person name="Barry K."/>
            <person name="Cullen D."/>
            <person name="De Vries R."/>
            <person name="Hainaut M."/>
            <person name="Hatakka A."/>
            <person name="Henrissat B."/>
            <person name="Hilden K."/>
            <person name="Kuo R."/>
            <person name="Labutti K."/>
            <person name="Lipzen A."/>
            <person name="Makela M.R."/>
            <person name="Sandor L."/>
            <person name="Spatafora J.W."/>
            <person name="Grigoriev I.V."/>
            <person name="Hibbett D.S."/>
        </authorList>
    </citation>
    <scope>NUCLEOTIDE SEQUENCE [LARGE SCALE GENOMIC DNA]</scope>
    <source>
        <strain evidence="5 6">3A-2</strain>
    </source>
</reference>
<dbReference type="EMBL" id="KV722333">
    <property type="protein sequence ID" value="OCH95864.1"/>
    <property type="molecule type" value="Genomic_DNA"/>
</dbReference>
<dbReference type="Pfam" id="PF14559">
    <property type="entry name" value="TPR_19"/>
    <property type="match status" value="1"/>
</dbReference>
<evidence type="ECO:0000256" key="2">
    <source>
        <dbReference type="ARBA" id="ARBA00022803"/>
    </source>
</evidence>
<evidence type="ECO:0000313" key="6">
    <source>
        <dbReference type="Proteomes" id="UP000250043"/>
    </source>
</evidence>
<name>A0A8E2DUK8_9APHY</name>
<organism evidence="5 6">
    <name type="scientific">Obba rivulosa</name>
    <dbReference type="NCBI Taxonomy" id="1052685"/>
    <lineage>
        <taxon>Eukaryota</taxon>
        <taxon>Fungi</taxon>
        <taxon>Dikarya</taxon>
        <taxon>Basidiomycota</taxon>
        <taxon>Agaricomycotina</taxon>
        <taxon>Agaricomycetes</taxon>
        <taxon>Polyporales</taxon>
        <taxon>Gelatoporiaceae</taxon>
        <taxon>Obba</taxon>
    </lineage>
</organism>
<feature type="compositionally biased region" description="Basic and acidic residues" evidence="4">
    <location>
        <begin position="78"/>
        <end position="91"/>
    </location>
</feature>
<feature type="compositionally biased region" description="Acidic residues" evidence="4">
    <location>
        <begin position="66"/>
        <end position="77"/>
    </location>
</feature>
<feature type="compositionally biased region" description="Pro residues" evidence="4">
    <location>
        <begin position="41"/>
        <end position="64"/>
    </location>
</feature>
<dbReference type="GO" id="GO:0051879">
    <property type="term" value="F:Hsp90 protein binding"/>
    <property type="evidence" value="ECO:0007669"/>
    <property type="project" value="TreeGrafter"/>
</dbReference>
<dbReference type="OrthoDB" id="2423701at2759"/>
<proteinExistence type="predicted"/>
<dbReference type="PROSITE" id="PS50005">
    <property type="entry name" value="TPR"/>
    <property type="match status" value="2"/>
</dbReference>
<feature type="region of interest" description="Disordered" evidence="4">
    <location>
        <begin position="16"/>
        <end position="91"/>
    </location>
</feature>
<evidence type="ECO:0000256" key="1">
    <source>
        <dbReference type="ARBA" id="ARBA00022737"/>
    </source>
</evidence>
<dbReference type="InterPro" id="IPR019734">
    <property type="entry name" value="TPR_rpt"/>
</dbReference>
<keyword evidence="6" id="KW-1185">Reference proteome</keyword>
<dbReference type="PANTHER" id="PTHR22904:SF523">
    <property type="entry name" value="STRESS-INDUCED-PHOSPHOPROTEIN 1"/>
    <property type="match status" value="1"/>
</dbReference>
<feature type="compositionally biased region" description="Low complexity" evidence="4">
    <location>
        <begin position="30"/>
        <end position="40"/>
    </location>
</feature>
<feature type="repeat" description="TPR" evidence="3">
    <location>
        <begin position="118"/>
        <end position="151"/>
    </location>
</feature>